<name>F4BVU0_METSG</name>
<dbReference type="STRING" id="990316.MCON_0329"/>
<dbReference type="AlphaFoldDB" id="F4BVU0"/>
<dbReference type="PANTHER" id="PTHR30405:SF26">
    <property type="entry name" value="TRANSPOSASE, PROBABLY IS605-TNPB FAMILY"/>
    <property type="match status" value="1"/>
</dbReference>
<dbReference type="Proteomes" id="UP000007807">
    <property type="component" value="Chromosome"/>
</dbReference>
<dbReference type="NCBIfam" id="TIGR01766">
    <property type="entry name" value="IS200/IS605 family accessory protein TnpB-like domain"/>
    <property type="match status" value="1"/>
</dbReference>
<dbReference type="GO" id="GO:0003677">
    <property type="term" value="F:DNA binding"/>
    <property type="evidence" value="ECO:0007669"/>
    <property type="project" value="UniProtKB-KW"/>
</dbReference>
<dbReference type="HOGENOM" id="CLU_032903_3_2_2"/>
<evidence type="ECO:0000256" key="1">
    <source>
        <dbReference type="ARBA" id="ARBA00023125"/>
    </source>
</evidence>
<dbReference type="InParanoid" id="F4BVU0"/>
<organism evidence="3 4">
    <name type="scientific">Methanothrix soehngenii (strain ATCC 5969 / DSM 3671 / JCM 10134 / NBRC 103675 / OCM 69 / GP-6)</name>
    <name type="common">Methanosaeta concilii</name>
    <dbReference type="NCBI Taxonomy" id="990316"/>
    <lineage>
        <taxon>Archaea</taxon>
        <taxon>Methanobacteriati</taxon>
        <taxon>Methanobacteriota</taxon>
        <taxon>Stenosarchaea group</taxon>
        <taxon>Methanomicrobia</taxon>
        <taxon>Methanotrichales</taxon>
        <taxon>Methanotrichaceae</taxon>
        <taxon>Methanothrix</taxon>
    </lineage>
</organism>
<accession>F4BVU0</accession>
<gene>
    <name evidence="3" type="ordered locus">MCON_0329</name>
</gene>
<keyword evidence="4" id="KW-1185">Reference proteome</keyword>
<dbReference type="Pfam" id="PF07282">
    <property type="entry name" value="Cas12f1-like_TNB"/>
    <property type="match status" value="1"/>
</dbReference>
<proteinExistence type="predicted"/>
<dbReference type="InterPro" id="IPR010095">
    <property type="entry name" value="Cas12f1-like_TNB"/>
</dbReference>
<keyword evidence="1" id="KW-0238">DNA-binding</keyword>
<sequence length="391" mass="43579">MLTVRCKLSPTDSQAEEMEDTLKAFADACNWINQNTPAKLRNKVRIQGIVYQDVRAKFGLSANLAIRAINRVASNRKTAMKDHSSVKNFEPTSIDYDTRIFAFREKDEEVSVTLLRSRQRIKLVLGDYQRSRLKDSKPTSATLCKKGSEYYINIPVKSEAPEQIHVDTVLGVDLGITDIAVTSEGQKFGGKTIKLIKHHYASMRAVLQQKAVKGTRSSRRRCRELQQRLSGKEARYQRQINHEISKAIVTRAQEIPAKIALEDLTGIREGVNQKAGKNHRRKVNGWAFCQLKEFLSYKALAAGVPLVLVDPAYTSQTCHQCGEHGIRNGKSFKCPVCGWSGDADFNGAKNIAFLGRYVDRPGGSEGLPSIKAVLSGLLKAPVFRPEQFTSA</sequence>
<evidence type="ECO:0000259" key="2">
    <source>
        <dbReference type="Pfam" id="PF07282"/>
    </source>
</evidence>
<reference evidence="3 4" key="1">
    <citation type="journal article" date="2011" name="J. Bacteriol.">
        <title>Complete genome sequence of Methanosaeta concilii, a specialist in aceticlastic methanogenesis.</title>
        <authorList>
            <person name="Barber R.D."/>
            <person name="Zhang L."/>
            <person name="Harnack M."/>
            <person name="Olson M.V."/>
            <person name="Kaul R."/>
            <person name="Ingram-Smith C."/>
            <person name="Smith K.S."/>
        </authorList>
    </citation>
    <scope>NUCLEOTIDE SEQUENCE [LARGE SCALE GENOMIC DNA]</scope>
    <source>
        <strain evidence="4">ATCC 5969 / DSM 3671 / JCM 10134 / NBRC 103675 / OCM 69 / GP-6</strain>
    </source>
</reference>
<dbReference type="KEGG" id="mcj:MCON_0329"/>
<dbReference type="EMBL" id="CP002565">
    <property type="protein sequence ID" value="AEB67200.1"/>
    <property type="molecule type" value="Genomic_DNA"/>
</dbReference>
<dbReference type="InterPro" id="IPR051399">
    <property type="entry name" value="RNA-guided_DNA_endo/Transpos"/>
</dbReference>
<dbReference type="PANTHER" id="PTHR30405">
    <property type="entry name" value="TRANSPOSASE"/>
    <property type="match status" value="1"/>
</dbReference>
<protein>
    <submittedName>
        <fullName evidence="3">Transposase, IS605 OrfB family, putative</fullName>
    </submittedName>
</protein>
<evidence type="ECO:0000313" key="3">
    <source>
        <dbReference type="EMBL" id="AEB67200.1"/>
    </source>
</evidence>
<dbReference type="NCBIfam" id="NF040570">
    <property type="entry name" value="guided_TnpB"/>
    <property type="match status" value="1"/>
</dbReference>
<evidence type="ECO:0000313" key="4">
    <source>
        <dbReference type="Proteomes" id="UP000007807"/>
    </source>
</evidence>
<feature type="domain" description="Cas12f1-like TNB" evidence="2">
    <location>
        <begin position="288"/>
        <end position="351"/>
    </location>
</feature>